<dbReference type="Gene3D" id="3.30.710.10">
    <property type="entry name" value="Potassium Channel Kv1.1, Chain A"/>
    <property type="match status" value="1"/>
</dbReference>
<proteinExistence type="predicted"/>
<accession>A0AAY4BTH9</accession>
<feature type="domain" description="BTB" evidence="3">
    <location>
        <begin position="11"/>
        <end position="99"/>
    </location>
</feature>
<dbReference type="InterPro" id="IPR052392">
    <property type="entry name" value="Kelch-BTB_domain-containing"/>
</dbReference>
<dbReference type="SUPFAM" id="SSF117281">
    <property type="entry name" value="Kelch motif"/>
    <property type="match status" value="1"/>
</dbReference>
<evidence type="ECO:0000313" key="4">
    <source>
        <dbReference type="Ensembl" id="ENSDCDP00010024203.1"/>
    </source>
</evidence>
<evidence type="ECO:0000259" key="3">
    <source>
        <dbReference type="Pfam" id="PF00651"/>
    </source>
</evidence>
<dbReference type="PANTHER" id="PTHR46375:SF5">
    <property type="entry name" value="KELCH REPEAT AND BTB DOMAIN-CONTAINING PROTEIN 13-RELATED"/>
    <property type="match status" value="1"/>
</dbReference>
<dbReference type="InterPro" id="IPR011333">
    <property type="entry name" value="SKP1/BTB/POZ_sf"/>
</dbReference>
<name>A0AAY4BTH9_9TELE</name>
<protein>
    <recommendedName>
        <fullName evidence="3">BTB domain-containing protein</fullName>
    </recommendedName>
</protein>
<reference evidence="4" key="2">
    <citation type="submission" date="2025-08" db="UniProtKB">
        <authorList>
            <consortium name="Ensembl"/>
        </authorList>
    </citation>
    <scope>IDENTIFICATION</scope>
</reference>
<gene>
    <name evidence="4" type="primary">KBTBD13</name>
</gene>
<dbReference type="InterPro" id="IPR000210">
    <property type="entry name" value="BTB/POZ_dom"/>
</dbReference>
<dbReference type="InterPro" id="IPR015915">
    <property type="entry name" value="Kelch-typ_b-propeller"/>
</dbReference>
<dbReference type="GeneTree" id="ENSGT00940000161629"/>
<keyword evidence="1" id="KW-0880">Kelch repeat</keyword>
<organism evidence="4 5">
    <name type="scientific">Denticeps clupeoides</name>
    <name type="common">denticle herring</name>
    <dbReference type="NCBI Taxonomy" id="299321"/>
    <lineage>
        <taxon>Eukaryota</taxon>
        <taxon>Metazoa</taxon>
        <taxon>Chordata</taxon>
        <taxon>Craniata</taxon>
        <taxon>Vertebrata</taxon>
        <taxon>Euteleostomi</taxon>
        <taxon>Actinopterygii</taxon>
        <taxon>Neopterygii</taxon>
        <taxon>Teleostei</taxon>
        <taxon>Clupei</taxon>
        <taxon>Clupeiformes</taxon>
        <taxon>Denticipitoidei</taxon>
        <taxon>Denticipitidae</taxon>
        <taxon>Denticeps</taxon>
    </lineage>
</organism>
<evidence type="ECO:0000256" key="1">
    <source>
        <dbReference type="ARBA" id="ARBA00022441"/>
    </source>
</evidence>
<keyword evidence="2" id="KW-0677">Repeat</keyword>
<dbReference type="Ensembl" id="ENSDCDT00010029924.1">
    <property type="protein sequence ID" value="ENSDCDP00010024203.1"/>
    <property type="gene ID" value="ENSDCDG00010015347.1"/>
</dbReference>
<dbReference type="AlphaFoldDB" id="A0AAY4BTH9"/>
<evidence type="ECO:0000256" key="2">
    <source>
        <dbReference type="ARBA" id="ARBA00022737"/>
    </source>
</evidence>
<sequence>KRRGPTRLQQIKVEESVFAVDKALLLEGSEYFRALFRSGMKECRQQEIRVGGLSSGGFLLALSVLNGARPVLNADEIVAAIECAAFLQVERLVQHLIDSVNSDNCLLMYHTAGTYGLPELFRRAALFIRDMHRDLEDGLASLPKQLVDYVESLLPSSYVMVGTHSPSDELLRDPVRTVCYLDEDEQDWRVLTHLPVDVSTTMAGVAVLDNKLYIVGGVRDMRKNVVDSGFCYDPVMDAWSTFPSPRQLRYNLTLVGIDDRLYALGGVHERKPLSSVEALRVSTNTWSFAADLPRAATAVPCAKAMSRVFICLWKCKDTTELYEYVPLRDQWAFISSLTRPRSYGHFMVSHRDNLYIVRNGPDDDFLRCMMDCYNLTTNQWTALPGQYEALFTTAIRGDSAFTLNRNMTLEYAIGDLQWKTRRRMNGFPRIGSMWTFLLRFPKRRNEPPGNTAIMTNTELSVGV</sequence>
<reference evidence="4" key="3">
    <citation type="submission" date="2025-09" db="UniProtKB">
        <authorList>
            <consortium name="Ensembl"/>
        </authorList>
    </citation>
    <scope>IDENTIFICATION</scope>
</reference>
<keyword evidence="5" id="KW-1185">Reference proteome</keyword>
<dbReference type="Pfam" id="PF00651">
    <property type="entry name" value="BTB"/>
    <property type="match status" value="1"/>
</dbReference>
<dbReference type="SUPFAM" id="SSF54695">
    <property type="entry name" value="POZ domain"/>
    <property type="match status" value="1"/>
</dbReference>
<dbReference type="Gene3D" id="2.120.10.80">
    <property type="entry name" value="Kelch-type beta propeller"/>
    <property type="match status" value="1"/>
</dbReference>
<dbReference type="PANTHER" id="PTHR46375">
    <property type="entry name" value="KELCH REPEAT AND BTB DOMAIN-CONTAINING PROTEIN 13-RELATED"/>
    <property type="match status" value="1"/>
</dbReference>
<dbReference type="InterPro" id="IPR006652">
    <property type="entry name" value="Kelch_1"/>
</dbReference>
<reference evidence="4 5" key="1">
    <citation type="submission" date="2020-06" db="EMBL/GenBank/DDBJ databases">
        <authorList>
            <consortium name="Wellcome Sanger Institute Data Sharing"/>
        </authorList>
    </citation>
    <scope>NUCLEOTIDE SEQUENCE [LARGE SCALE GENOMIC DNA]</scope>
</reference>
<dbReference type="SMART" id="SM00612">
    <property type="entry name" value="Kelch"/>
    <property type="match status" value="2"/>
</dbReference>
<dbReference type="CDD" id="cd18486">
    <property type="entry name" value="BACK_KBTBD13"/>
    <property type="match status" value="1"/>
</dbReference>
<dbReference type="Proteomes" id="UP000694580">
    <property type="component" value="Chromosome 16"/>
</dbReference>
<evidence type="ECO:0000313" key="5">
    <source>
        <dbReference type="Proteomes" id="UP000694580"/>
    </source>
</evidence>
<dbReference type="Pfam" id="PF01344">
    <property type="entry name" value="Kelch_1"/>
    <property type="match status" value="2"/>
</dbReference>